<organism evidence="2 3">
    <name type="scientific">Mycoplasmopsis mucosicanis</name>
    <dbReference type="NCBI Taxonomy" id="458208"/>
    <lineage>
        <taxon>Bacteria</taxon>
        <taxon>Bacillati</taxon>
        <taxon>Mycoplasmatota</taxon>
        <taxon>Mycoplasmoidales</taxon>
        <taxon>Metamycoplasmataceae</taxon>
        <taxon>Mycoplasmopsis</taxon>
    </lineage>
</organism>
<evidence type="ECO:0000313" key="3">
    <source>
        <dbReference type="Proteomes" id="UP000320801"/>
    </source>
</evidence>
<accession>A0A507SN70</accession>
<sequence length="129" mass="14668">MKKKKILIPIFSVAAVASVVAPIAVIAATRKSNSNIEKKATHDAINNENIFPSISSSQFYEYIQIEDGKPVFDKNIFTAVYKYVVSSLQSNVEKIDFDYEFKTKSKLVIKFIAYNQDNTYTHEYTLEAK</sequence>
<reference evidence="2 3" key="1">
    <citation type="submission" date="2019-03" db="EMBL/GenBank/DDBJ databases">
        <title>Characterization of a novel Mycoplasma cynos real-time PCR assay.</title>
        <authorList>
            <person name="Tallmadge R.L."/>
            <person name="Mitchell P.K."/>
            <person name="Goodman L."/>
        </authorList>
    </citation>
    <scope>NUCLEOTIDE SEQUENCE [LARGE SCALE GENOMIC DNA]</scope>
    <source>
        <strain evidence="2 3">1642</strain>
    </source>
</reference>
<dbReference type="RefSeq" id="WP_141483977.1">
    <property type="nucleotide sequence ID" value="NZ_SMDN01000007.1"/>
</dbReference>
<gene>
    <name evidence="2" type="ORF">E1I18_02240</name>
</gene>
<evidence type="ECO:0000256" key="1">
    <source>
        <dbReference type="SAM" id="SignalP"/>
    </source>
</evidence>
<dbReference type="Proteomes" id="UP000320801">
    <property type="component" value="Unassembled WGS sequence"/>
</dbReference>
<protein>
    <submittedName>
        <fullName evidence="2">Uncharacterized protein</fullName>
    </submittedName>
</protein>
<comment type="caution">
    <text evidence="2">The sequence shown here is derived from an EMBL/GenBank/DDBJ whole genome shotgun (WGS) entry which is preliminary data.</text>
</comment>
<keyword evidence="1" id="KW-0732">Signal</keyword>
<evidence type="ECO:0000313" key="2">
    <source>
        <dbReference type="EMBL" id="TQC51484.1"/>
    </source>
</evidence>
<name>A0A507SN70_9BACT</name>
<keyword evidence="3" id="KW-1185">Reference proteome</keyword>
<feature type="signal peptide" evidence="1">
    <location>
        <begin position="1"/>
        <end position="21"/>
    </location>
</feature>
<dbReference type="OrthoDB" id="400040at2"/>
<feature type="chain" id="PRO_5021279797" evidence="1">
    <location>
        <begin position="22"/>
        <end position="129"/>
    </location>
</feature>
<dbReference type="AlphaFoldDB" id="A0A507SN70"/>
<dbReference type="NCBIfam" id="NF045957">
    <property type="entry name" value="MHO_1590_dom"/>
    <property type="match status" value="1"/>
</dbReference>
<proteinExistence type="predicted"/>
<dbReference type="EMBL" id="SMDN01000007">
    <property type="protein sequence ID" value="TQC51484.1"/>
    <property type="molecule type" value="Genomic_DNA"/>
</dbReference>